<feature type="compositionally biased region" description="Basic and acidic residues" evidence="1">
    <location>
        <begin position="1"/>
        <end position="17"/>
    </location>
</feature>
<feature type="region of interest" description="Disordered" evidence="1">
    <location>
        <begin position="1"/>
        <end position="29"/>
    </location>
</feature>
<keyword evidence="3" id="KW-1185">Reference proteome</keyword>
<name>A0ABN1ZQX1_9ACTN</name>
<proteinExistence type="predicted"/>
<sequence length="88" mass="9331">MSEQTSKKTDGETDRRPPVQPEALTTRTSITAGIRIANHTEALTVRSAVKAGGIRILNHSTALTVRTGLPAGGFHTQHSEALTARSQA</sequence>
<reference evidence="2 3" key="1">
    <citation type="journal article" date="2019" name="Int. J. Syst. Evol. Microbiol.">
        <title>The Global Catalogue of Microorganisms (GCM) 10K type strain sequencing project: providing services to taxonomists for standard genome sequencing and annotation.</title>
        <authorList>
            <consortium name="The Broad Institute Genomics Platform"/>
            <consortium name="The Broad Institute Genome Sequencing Center for Infectious Disease"/>
            <person name="Wu L."/>
            <person name="Ma J."/>
        </authorList>
    </citation>
    <scope>NUCLEOTIDE SEQUENCE [LARGE SCALE GENOMIC DNA]</scope>
    <source>
        <strain evidence="2 3">JCM 15933</strain>
    </source>
</reference>
<organism evidence="2 3">
    <name type="scientific">Dactylosporangium maewongense</name>
    <dbReference type="NCBI Taxonomy" id="634393"/>
    <lineage>
        <taxon>Bacteria</taxon>
        <taxon>Bacillati</taxon>
        <taxon>Actinomycetota</taxon>
        <taxon>Actinomycetes</taxon>
        <taxon>Micromonosporales</taxon>
        <taxon>Micromonosporaceae</taxon>
        <taxon>Dactylosporangium</taxon>
    </lineage>
</organism>
<accession>A0ABN1ZQX1</accession>
<comment type="caution">
    <text evidence="2">The sequence shown here is derived from an EMBL/GenBank/DDBJ whole genome shotgun (WGS) entry which is preliminary data.</text>
</comment>
<gene>
    <name evidence="2" type="ORF">GCM10009827_013720</name>
</gene>
<dbReference type="RefSeq" id="WP_344500620.1">
    <property type="nucleotide sequence ID" value="NZ_BAAAQD010000001.1"/>
</dbReference>
<dbReference type="Proteomes" id="UP001501470">
    <property type="component" value="Unassembled WGS sequence"/>
</dbReference>
<evidence type="ECO:0000313" key="3">
    <source>
        <dbReference type="Proteomes" id="UP001501470"/>
    </source>
</evidence>
<dbReference type="EMBL" id="BAAAQD010000001">
    <property type="protein sequence ID" value="GAA1502360.1"/>
    <property type="molecule type" value="Genomic_DNA"/>
</dbReference>
<protein>
    <submittedName>
        <fullName evidence="2">Uncharacterized protein</fullName>
    </submittedName>
</protein>
<evidence type="ECO:0000256" key="1">
    <source>
        <dbReference type="SAM" id="MobiDB-lite"/>
    </source>
</evidence>
<evidence type="ECO:0000313" key="2">
    <source>
        <dbReference type="EMBL" id="GAA1502360.1"/>
    </source>
</evidence>